<protein>
    <submittedName>
        <fullName evidence="1">Uncharacterized protein</fullName>
    </submittedName>
</protein>
<keyword evidence="2" id="KW-1185">Reference proteome</keyword>
<organism evidence="1 2">
    <name type="scientific">Chenopodium quinoa</name>
    <name type="common">Quinoa</name>
    <dbReference type="NCBI Taxonomy" id="63459"/>
    <lineage>
        <taxon>Eukaryota</taxon>
        <taxon>Viridiplantae</taxon>
        <taxon>Streptophyta</taxon>
        <taxon>Embryophyta</taxon>
        <taxon>Tracheophyta</taxon>
        <taxon>Spermatophyta</taxon>
        <taxon>Magnoliopsida</taxon>
        <taxon>eudicotyledons</taxon>
        <taxon>Gunneridae</taxon>
        <taxon>Pentapetalae</taxon>
        <taxon>Caryophyllales</taxon>
        <taxon>Chenopodiaceae</taxon>
        <taxon>Chenopodioideae</taxon>
        <taxon>Atripliceae</taxon>
        <taxon>Chenopodium</taxon>
    </lineage>
</organism>
<evidence type="ECO:0000313" key="1">
    <source>
        <dbReference type="EnsemblPlants" id="AUR62019469-RA:cds"/>
    </source>
</evidence>
<dbReference type="Proteomes" id="UP000596660">
    <property type="component" value="Unplaced"/>
</dbReference>
<accession>A0A803LVG8</accession>
<proteinExistence type="predicted"/>
<dbReference type="AlphaFoldDB" id="A0A803LVG8"/>
<dbReference type="Gramene" id="AUR62019469-RA">
    <property type="protein sequence ID" value="AUR62019469-RA:cds"/>
    <property type="gene ID" value="AUR62019469"/>
</dbReference>
<name>A0A803LVG8_CHEQI</name>
<dbReference type="EnsemblPlants" id="AUR62019469-RA">
    <property type="protein sequence ID" value="AUR62019469-RA:cds"/>
    <property type="gene ID" value="AUR62019469"/>
</dbReference>
<reference evidence="1" key="2">
    <citation type="submission" date="2021-03" db="UniProtKB">
        <authorList>
            <consortium name="EnsemblPlants"/>
        </authorList>
    </citation>
    <scope>IDENTIFICATION</scope>
</reference>
<reference evidence="1" key="1">
    <citation type="journal article" date="2017" name="Nature">
        <title>The genome of Chenopodium quinoa.</title>
        <authorList>
            <person name="Jarvis D.E."/>
            <person name="Ho Y.S."/>
            <person name="Lightfoot D.J."/>
            <person name="Schmoeckel S.M."/>
            <person name="Li B."/>
            <person name="Borm T.J.A."/>
            <person name="Ohyanagi H."/>
            <person name="Mineta K."/>
            <person name="Michell C.T."/>
            <person name="Saber N."/>
            <person name="Kharbatia N.M."/>
            <person name="Rupper R.R."/>
            <person name="Sharp A.R."/>
            <person name="Dally N."/>
            <person name="Boughton B.A."/>
            <person name="Woo Y.H."/>
            <person name="Gao G."/>
            <person name="Schijlen E.G.W.M."/>
            <person name="Guo X."/>
            <person name="Momin A.A."/>
            <person name="Negrao S."/>
            <person name="Al-Babili S."/>
            <person name="Gehring C."/>
            <person name="Roessner U."/>
            <person name="Jung C."/>
            <person name="Murphy K."/>
            <person name="Arold S.T."/>
            <person name="Gojobori T."/>
            <person name="van der Linden C.G."/>
            <person name="van Loo E.N."/>
            <person name="Jellen E.N."/>
            <person name="Maughan P.J."/>
            <person name="Tester M."/>
        </authorList>
    </citation>
    <scope>NUCLEOTIDE SEQUENCE [LARGE SCALE GENOMIC DNA]</scope>
    <source>
        <strain evidence="1">cv. PI 614886</strain>
    </source>
</reference>
<dbReference type="OMA" id="CWTENAT"/>
<sequence length="173" mass="20261">MYKVVKKLKLLKTELKALHIADFIDIEAQFMNLKRDLNEIQLKVHQNYNDDSLRELESNTLKEFQKVNESYFSFLSQKAKIKWLQIGDENSAYFHRSLQMRKFKKSVIAIKDCDGVWCDTPNQISDAFVNYYKKLLGVDLGDRVPAQQEIVRQGFVLSDEQDQMLCAPFQGKM</sequence>
<evidence type="ECO:0000313" key="2">
    <source>
        <dbReference type="Proteomes" id="UP000596660"/>
    </source>
</evidence>